<dbReference type="Pfam" id="PF00248">
    <property type="entry name" value="Aldo_ket_red"/>
    <property type="match status" value="1"/>
</dbReference>
<evidence type="ECO:0000313" key="2">
    <source>
        <dbReference type="EMBL" id="GMH24410.1"/>
    </source>
</evidence>
<dbReference type="PROSITE" id="PS00062">
    <property type="entry name" value="ALDOKETO_REDUCTASE_2"/>
    <property type="match status" value="1"/>
</dbReference>
<evidence type="ECO:0000313" key="3">
    <source>
        <dbReference type="Proteomes" id="UP001279734"/>
    </source>
</evidence>
<protein>
    <recommendedName>
        <fullName evidence="1">NADP-dependent oxidoreductase domain-containing protein</fullName>
    </recommendedName>
</protein>
<sequence>MKQDYVTFEPENFLPTDIPSTWKTMEAVYDFGKAKEIGVSNFSMKKPGHLLTIARIPPAVHLVECYPSWQQSKLHEFCKANGVHFSVYSPFGSPLFIDVWFGVLCFAKSIIKNQDPDVSTIMKSFNTFASLSAGLFGLSSSATIAHYADEAEHSLEHPIYSWLHKGSLISYDRASIC</sequence>
<comment type="caution">
    <text evidence="2">The sequence shown here is derived from an EMBL/GenBank/DDBJ whole genome shotgun (WGS) entry which is preliminary data.</text>
</comment>
<dbReference type="PANTHER" id="PTHR11732">
    <property type="entry name" value="ALDO/KETO REDUCTASE"/>
    <property type="match status" value="1"/>
</dbReference>
<accession>A0AAD3T6L2</accession>
<name>A0AAD3T6L2_NEPGR</name>
<proteinExistence type="predicted"/>
<dbReference type="SUPFAM" id="SSF51430">
    <property type="entry name" value="NAD(P)-linked oxidoreductase"/>
    <property type="match status" value="1"/>
</dbReference>
<feature type="domain" description="NADP-dependent oxidoreductase" evidence="1">
    <location>
        <begin position="16"/>
        <end position="96"/>
    </location>
</feature>
<dbReference type="InterPro" id="IPR023210">
    <property type="entry name" value="NADP_OxRdtase_dom"/>
</dbReference>
<dbReference type="EMBL" id="BSYO01000028">
    <property type="protein sequence ID" value="GMH24410.1"/>
    <property type="molecule type" value="Genomic_DNA"/>
</dbReference>
<dbReference type="Gene3D" id="3.20.20.100">
    <property type="entry name" value="NADP-dependent oxidoreductase domain"/>
    <property type="match status" value="1"/>
</dbReference>
<dbReference type="InterPro" id="IPR020471">
    <property type="entry name" value="AKR"/>
</dbReference>
<dbReference type="InterPro" id="IPR036812">
    <property type="entry name" value="NAD(P)_OxRdtase_dom_sf"/>
</dbReference>
<dbReference type="Proteomes" id="UP001279734">
    <property type="component" value="Unassembled WGS sequence"/>
</dbReference>
<reference evidence="2" key="1">
    <citation type="submission" date="2023-05" db="EMBL/GenBank/DDBJ databases">
        <title>Nepenthes gracilis genome sequencing.</title>
        <authorList>
            <person name="Fukushima K."/>
        </authorList>
    </citation>
    <scope>NUCLEOTIDE SEQUENCE</scope>
    <source>
        <strain evidence="2">SING2019-196</strain>
    </source>
</reference>
<dbReference type="GO" id="GO:0016491">
    <property type="term" value="F:oxidoreductase activity"/>
    <property type="evidence" value="ECO:0007669"/>
    <property type="project" value="InterPro"/>
</dbReference>
<dbReference type="InterPro" id="IPR018170">
    <property type="entry name" value="Aldo/ket_reductase_CS"/>
</dbReference>
<organism evidence="2 3">
    <name type="scientific">Nepenthes gracilis</name>
    <name type="common">Slender pitcher plant</name>
    <dbReference type="NCBI Taxonomy" id="150966"/>
    <lineage>
        <taxon>Eukaryota</taxon>
        <taxon>Viridiplantae</taxon>
        <taxon>Streptophyta</taxon>
        <taxon>Embryophyta</taxon>
        <taxon>Tracheophyta</taxon>
        <taxon>Spermatophyta</taxon>
        <taxon>Magnoliopsida</taxon>
        <taxon>eudicotyledons</taxon>
        <taxon>Gunneridae</taxon>
        <taxon>Pentapetalae</taxon>
        <taxon>Caryophyllales</taxon>
        <taxon>Nepenthaceae</taxon>
        <taxon>Nepenthes</taxon>
    </lineage>
</organism>
<dbReference type="AlphaFoldDB" id="A0AAD3T6L2"/>
<evidence type="ECO:0000259" key="1">
    <source>
        <dbReference type="Pfam" id="PF00248"/>
    </source>
</evidence>
<dbReference type="PRINTS" id="PR00069">
    <property type="entry name" value="ALDKETRDTASE"/>
</dbReference>
<gene>
    <name evidence="2" type="ORF">Nepgr_026253</name>
</gene>
<keyword evidence="3" id="KW-1185">Reference proteome</keyword>